<evidence type="ECO:0000313" key="5">
    <source>
        <dbReference type="Proteomes" id="UP001634394"/>
    </source>
</evidence>
<feature type="region of interest" description="Disordered" evidence="2">
    <location>
        <begin position="280"/>
        <end position="307"/>
    </location>
</feature>
<keyword evidence="1" id="KW-0808">Transferase</keyword>
<dbReference type="InterPro" id="IPR051712">
    <property type="entry name" value="ARTD-AVP"/>
</dbReference>
<dbReference type="SUPFAM" id="SSF56399">
    <property type="entry name" value="ADP-ribosylation"/>
    <property type="match status" value="2"/>
</dbReference>
<protein>
    <recommendedName>
        <fullName evidence="1">Poly [ADP-ribose] polymerase</fullName>
        <shortName evidence="1">PARP</shortName>
        <ecNumber evidence="1">2.4.2.-</ecNumber>
    </recommendedName>
</protein>
<dbReference type="PROSITE" id="PS51059">
    <property type="entry name" value="PARP_CATALYTIC"/>
    <property type="match status" value="1"/>
</dbReference>
<comment type="caution">
    <text evidence="4">The sequence shown here is derived from an EMBL/GenBank/DDBJ whole genome shotgun (WGS) entry which is preliminary data.</text>
</comment>
<dbReference type="Pfam" id="PF00644">
    <property type="entry name" value="PARP"/>
    <property type="match status" value="1"/>
</dbReference>
<dbReference type="Gene3D" id="3.90.228.10">
    <property type="match status" value="2"/>
</dbReference>
<dbReference type="AlphaFoldDB" id="A0ABD3U1V2"/>
<name>A0ABD3U1V2_SINWO</name>
<feature type="compositionally biased region" description="Low complexity" evidence="2">
    <location>
        <begin position="179"/>
        <end position="190"/>
    </location>
</feature>
<evidence type="ECO:0000256" key="1">
    <source>
        <dbReference type="RuleBase" id="RU362114"/>
    </source>
</evidence>
<keyword evidence="1" id="KW-0520">NAD</keyword>
<evidence type="ECO:0000259" key="3">
    <source>
        <dbReference type="PROSITE" id="PS51059"/>
    </source>
</evidence>
<feature type="compositionally biased region" description="Polar residues" evidence="2">
    <location>
        <begin position="99"/>
        <end position="115"/>
    </location>
</feature>
<feature type="compositionally biased region" description="Low complexity" evidence="2">
    <location>
        <begin position="1"/>
        <end position="19"/>
    </location>
</feature>
<feature type="compositionally biased region" description="Polar residues" evidence="2">
    <location>
        <begin position="132"/>
        <end position="143"/>
    </location>
</feature>
<dbReference type="InterPro" id="IPR012317">
    <property type="entry name" value="Poly(ADP-ribose)pol_cat_dom"/>
</dbReference>
<keyword evidence="1" id="KW-0328">Glycosyltransferase</keyword>
<dbReference type="Proteomes" id="UP001634394">
    <property type="component" value="Unassembled WGS sequence"/>
</dbReference>
<feature type="region of interest" description="Disordered" evidence="2">
    <location>
        <begin position="162"/>
        <end position="229"/>
    </location>
</feature>
<sequence>MAAEESSSIDSISSPIIVASDDDEDDDVMFVSEEIELDSDDVIFLSEIKSEQSSAMATGVIVTSEFGSSSGGAAQQHLGRNLSFCSEFSTSLSLTNAHVDSSPLDLSSKQPITRSENQDVKSLPASRDTDYASCSNDTSVDASSSDSKVILSRYLLPSSKMGNSLGSSSSVNDVNQLENSSDVSSTDNSSHLTQNLPHFQQQQHFPQSSTSGTSVNSSTGNETSNSKSTSASFTIDSLLADPLNPSSTIPKTSVGNSFLMDSFMASHILLSTLDPSWSTTLSQGNGGGSSSGSSILGDGGKPSSPLTTVSNTAAIAISSAGSSVTMSPLTKTISGLPGGSMSSLSSIAPTSLSTHSAFTSHVCHSRSDSRSATNLQPMQSELSISLSNDYKIKPSVSCSPTGINTNAISASSHNSNNINSFSFKTEIISPCVLASSSSSKDRSGFSPTKHSLSPDYTQTCKAYHLPPKKQKRCFSDPKDAMSPSRANMASGSRNVEISACAQCSVSLTYEKYSRCPNGHATCAKCLEDKAKLLLTGKTKESIRCVVRSCDSFYPISELKFSLPNMVVEILEDRLEQDYVDFLSDMMLSGDTNENSKPDQSVTLDSDGKQGIQNLGTSCNASRNFDLPASWKRMEKETGFELVTLEPESEEYLQVVLKFHQTMVFPIYDVVKVTRIQNPILWRYYSVKKMEMLSDNEGFGGVEELQLFHGTVSSVIDSICKKGFDWRLSGKNGTMFGQGSYFAAKAKYSHQYTDKKPRPRARQLAPTIGSMYNNLPSSYFTFSTIHPLLIPAHHSPSISHSSLASITAPSPLSSAPSPLSQPQGALSGPVISLSSFGSSLPHSFNTMNQQNTGSVQHQPLALTSLSTSNSGFSTTVIMSSAPSMATIACSLPNGASTSSAGTMNSTSLLYPGLSVGLPADTFTAKAVPRYKVNPSQSNPYVGHCPRTYNMPSNHQSGNGANTLATTGFTNPNDVHSMMEERHTCKMFLAQVLVGKCVGGNSSYRKPPPLDPRNDPFGKCYDSCVDDINLPQIFVIFDSAQAYPHYLIEYTSGDQS</sequence>
<evidence type="ECO:0000256" key="2">
    <source>
        <dbReference type="SAM" id="MobiDB-lite"/>
    </source>
</evidence>
<feature type="domain" description="PARP catalytic" evidence="3">
    <location>
        <begin position="626"/>
        <end position="1054"/>
    </location>
</feature>
<organism evidence="4 5">
    <name type="scientific">Sinanodonta woodiana</name>
    <name type="common">Chinese pond mussel</name>
    <name type="synonym">Anodonta woodiana</name>
    <dbReference type="NCBI Taxonomy" id="1069815"/>
    <lineage>
        <taxon>Eukaryota</taxon>
        <taxon>Metazoa</taxon>
        <taxon>Spiralia</taxon>
        <taxon>Lophotrochozoa</taxon>
        <taxon>Mollusca</taxon>
        <taxon>Bivalvia</taxon>
        <taxon>Autobranchia</taxon>
        <taxon>Heteroconchia</taxon>
        <taxon>Palaeoheterodonta</taxon>
        <taxon>Unionida</taxon>
        <taxon>Unionoidea</taxon>
        <taxon>Unionidae</taxon>
        <taxon>Unioninae</taxon>
        <taxon>Sinanodonta</taxon>
    </lineage>
</organism>
<reference evidence="4 5" key="1">
    <citation type="submission" date="2024-11" db="EMBL/GenBank/DDBJ databases">
        <title>Chromosome-level genome assembly of the freshwater bivalve Anodonta woodiana.</title>
        <authorList>
            <person name="Chen X."/>
        </authorList>
    </citation>
    <scope>NUCLEOTIDE SEQUENCE [LARGE SCALE GENOMIC DNA]</scope>
    <source>
        <strain evidence="4">MN2024</strain>
        <tissue evidence="4">Gills</tissue>
    </source>
</reference>
<feature type="compositionally biased region" description="Low complexity" evidence="2">
    <location>
        <begin position="197"/>
        <end position="229"/>
    </location>
</feature>
<proteinExistence type="predicted"/>
<feature type="region of interest" description="Disordered" evidence="2">
    <location>
        <begin position="1"/>
        <end position="24"/>
    </location>
</feature>
<dbReference type="PANTHER" id="PTHR45740">
    <property type="entry name" value="POLY [ADP-RIBOSE] POLYMERASE"/>
    <property type="match status" value="1"/>
</dbReference>
<accession>A0ABD3U1V2</accession>
<gene>
    <name evidence="4" type="ORF">ACJMK2_020790</name>
</gene>
<dbReference type="PANTHER" id="PTHR45740:SF2">
    <property type="entry name" value="POLY [ADP-RIBOSE] POLYMERASE"/>
    <property type="match status" value="1"/>
</dbReference>
<dbReference type="EMBL" id="JBJQND010000017">
    <property type="protein sequence ID" value="KAL3842806.1"/>
    <property type="molecule type" value="Genomic_DNA"/>
</dbReference>
<dbReference type="GO" id="GO:0003950">
    <property type="term" value="F:NAD+ poly-ADP-ribosyltransferase activity"/>
    <property type="evidence" value="ECO:0007669"/>
    <property type="project" value="UniProtKB-UniRule"/>
</dbReference>
<keyword evidence="5" id="KW-1185">Reference proteome</keyword>
<dbReference type="EC" id="2.4.2.-" evidence="1"/>
<evidence type="ECO:0000313" key="4">
    <source>
        <dbReference type="EMBL" id="KAL3842806.1"/>
    </source>
</evidence>
<feature type="region of interest" description="Disordered" evidence="2">
    <location>
        <begin position="99"/>
        <end position="143"/>
    </location>
</feature>